<reference evidence="1 2" key="1">
    <citation type="submission" date="2021-01" db="EMBL/GenBank/DDBJ databases">
        <title>Whole genome shotgun sequence of Planotetraspora phitsanulokensis NBRC 104273.</title>
        <authorList>
            <person name="Komaki H."/>
            <person name="Tamura T."/>
        </authorList>
    </citation>
    <scope>NUCLEOTIDE SEQUENCE [LARGE SCALE GENOMIC DNA]</scope>
    <source>
        <strain evidence="1 2">NBRC 104273</strain>
    </source>
</reference>
<dbReference type="SUPFAM" id="SSF48452">
    <property type="entry name" value="TPR-like"/>
    <property type="match status" value="1"/>
</dbReference>
<name>A0A8J3TZL6_9ACTN</name>
<dbReference type="InterPro" id="IPR011990">
    <property type="entry name" value="TPR-like_helical_dom_sf"/>
</dbReference>
<evidence type="ECO:0000313" key="1">
    <source>
        <dbReference type="EMBL" id="GII35544.1"/>
    </source>
</evidence>
<dbReference type="Gene3D" id="1.25.40.10">
    <property type="entry name" value="Tetratricopeptide repeat domain"/>
    <property type="match status" value="1"/>
</dbReference>
<dbReference type="AlphaFoldDB" id="A0A8J3TZL6"/>
<dbReference type="EMBL" id="BOOP01000001">
    <property type="protein sequence ID" value="GII35544.1"/>
    <property type="molecule type" value="Genomic_DNA"/>
</dbReference>
<organism evidence="1 2">
    <name type="scientific">Planotetraspora phitsanulokensis</name>
    <dbReference type="NCBI Taxonomy" id="575192"/>
    <lineage>
        <taxon>Bacteria</taxon>
        <taxon>Bacillati</taxon>
        <taxon>Actinomycetota</taxon>
        <taxon>Actinomycetes</taxon>
        <taxon>Streptosporangiales</taxon>
        <taxon>Streptosporangiaceae</taxon>
        <taxon>Planotetraspora</taxon>
    </lineage>
</organism>
<evidence type="ECO:0008006" key="3">
    <source>
        <dbReference type="Google" id="ProtNLM"/>
    </source>
</evidence>
<protein>
    <recommendedName>
        <fullName evidence="3">Tetratricopeptide repeat protein</fullName>
    </recommendedName>
</protein>
<comment type="caution">
    <text evidence="1">The sequence shown here is derived from an EMBL/GenBank/DDBJ whole genome shotgun (WGS) entry which is preliminary data.</text>
</comment>
<dbReference type="Proteomes" id="UP000622547">
    <property type="component" value="Unassembled WGS sequence"/>
</dbReference>
<proteinExistence type="predicted"/>
<sequence>MALQRLVEHYMYSVRNPYLTYGQSPIDTADPSGTDILLDAVNGLPAAGRWHLRERTMLAAVIREAESRHLDRQAATTALDWAPARFTHNRQAGLLSGAQSAVRAATRATDPLLVAELERYVADAYTRLGDLVAAESHFQRAMDIFRAGGDVEGEANTLRNMAYMAYMAQSAGELDRADQYTDEAVSAAERSGKPYLLSAALGDQCLLLLDTRRYTRAADVGSRGLLIARAEGMGYYEMGLCAQMTRALVRLGRYHEAIESGDRALRLLQDHPDSTVEFALLPPLAVANIAIGDDDRARELGARNTRLVNKYDEAQLAAMSGAAAVGYEMGLCTHMTHVLVRLGGYHEAIEAGERCPSSMSLIARTLTPEASASSSMVMFIARRCARSSAPTEVISAIVIPPGQQRHRLTAIRRRLSHPVSNQITRLSDRRAAYWRGLLLIAAHRPRLRAIADRGRS</sequence>
<gene>
    <name evidence="1" type="ORF">Pph01_05470</name>
</gene>
<accession>A0A8J3TZL6</accession>
<keyword evidence="2" id="KW-1185">Reference proteome</keyword>
<evidence type="ECO:0000313" key="2">
    <source>
        <dbReference type="Proteomes" id="UP000622547"/>
    </source>
</evidence>